<organism evidence="1 2">
    <name type="scientific">Pseudonocardia thermophila</name>
    <dbReference type="NCBI Taxonomy" id="1848"/>
    <lineage>
        <taxon>Bacteria</taxon>
        <taxon>Bacillati</taxon>
        <taxon>Actinomycetota</taxon>
        <taxon>Actinomycetes</taxon>
        <taxon>Pseudonocardiales</taxon>
        <taxon>Pseudonocardiaceae</taxon>
        <taxon>Pseudonocardia</taxon>
    </lineage>
</organism>
<dbReference type="PANTHER" id="PTHR39180">
    <property type="match status" value="1"/>
</dbReference>
<accession>A0A1M6SME3</accession>
<dbReference type="AlphaFoldDB" id="A0A1M6SME3"/>
<evidence type="ECO:0000313" key="2">
    <source>
        <dbReference type="Proteomes" id="UP000184363"/>
    </source>
</evidence>
<keyword evidence="2" id="KW-1185">Reference proteome</keyword>
<dbReference type="EMBL" id="FRAP01000006">
    <property type="protein sequence ID" value="SHK45921.1"/>
    <property type="molecule type" value="Genomic_DNA"/>
</dbReference>
<dbReference type="Pfam" id="PF07849">
    <property type="entry name" value="DUF1641"/>
    <property type="match status" value="1"/>
</dbReference>
<proteinExistence type="predicted"/>
<gene>
    <name evidence="1" type="ORF">SAMN05443637_106230</name>
</gene>
<dbReference type="PANTHER" id="PTHR39180:SF2">
    <property type="entry name" value="DUF1641 DOMAIN-CONTAINING PROTEIN"/>
    <property type="match status" value="1"/>
</dbReference>
<dbReference type="OrthoDB" id="3789971at2"/>
<evidence type="ECO:0008006" key="3">
    <source>
        <dbReference type="Google" id="ProtNLM"/>
    </source>
</evidence>
<reference evidence="1 2" key="1">
    <citation type="submission" date="2016-11" db="EMBL/GenBank/DDBJ databases">
        <authorList>
            <person name="Jaros S."/>
            <person name="Januszkiewicz K."/>
            <person name="Wedrychowicz H."/>
        </authorList>
    </citation>
    <scope>NUCLEOTIDE SEQUENCE [LARGE SCALE GENOMIC DNA]</scope>
    <source>
        <strain evidence="1 2">DSM 43832</strain>
    </source>
</reference>
<dbReference type="STRING" id="1848.SAMN05443637_106230"/>
<name>A0A1M6SME3_PSETH</name>
<dbReference type="Proteomes" id="UP000184363">
    <property type="component" value="Unassembled WGS sequence"/>
</dbReference>
<dbReference type="InterPro" id="IPR012440">
    <property type="entry name" value="DUF1641"/>
</dbReference>
<protein>
    <recommendedName>
        <fullName evidence="3">DUF1641 domain-containing protein</fullName>
    </recommendedName>
</protein>
<sequence>MSVNGQLAVRSPADQLVERLEDPAVATALGQILDHADLLALMVSAFDGLLRRSDSIVEAVSDGVRELGSIGDRPAALAEVDLQQLASSLTTLSVRVAKATPGLTALLESSFTDPRTVSALEMVGSALVEGREEAAKNPSAPTGVFGVVRALKDEDVARGIGLLIHVARALGRKVR</sequence>
<evidence type="ECO:0000313" key="1">
    <source>
        <dbReference type="EMBL" id="SHK45921.1"/>
    </source>
</evidence>
<dbReference type="RefSeq" id="WP_073456810.1">
    <property type="nucleotide sequence ID" value="NZ_FRAP01000006.1"/>
</dbReference>